<keyword evidence="7" id="KW-1185">Reference proteome</keyword>
<dbReference type="Proteomes" id="UP000248259">
    <property type="component" value="Unassembled WGS sequence"/>
</dbReference>
<gene>
    <name evidence="6" type="ORF">DNK49_17460</name>
</gene>
<keyword evidence="1" id="KW-0597">Phosphoprotein</keyword>
<dbReference type="SMART" id="SM00448">
    <property type="entry name" value="REC"/>
    <property type="match status" value="1"/>
</dbReference>
<dbReference type="InterPro" id="IPR052020">
    <property type="entry name" value="Cyclic_di-GMP/3'3'-cGAMP_PDE"/>
</dbReference>
<comment type="caution">
    <text evidence="6">The sequence shown here is derived from an EMBL/GenBank/DDBJ whole genome shotgun (WGS) entry which is preliminary data.</text>
</comment>
<dbReference type="InterPro" id="IPR037522">
    <property type="entry name" value="HD_GYP_dom"/>
</dbReference>
<organism evidence="6 7">
    <name type="scientific">Parazoarcus communis SWub3 = DSM 12120</name>
    <dbReference type="NCBI Taxonomy" id="1121029"/>
    <lineage>
        <taxon>Bacteria</taxon>
        <taxon>Pseudomonadati</taxon>
        <taxon>Pseudomonadota</taxon>
        <taxon>Betaproteobacteria</taxon>
        <taxon>Rhodocyclales</taxon>
        <taxon>Zoogloeaceae</taxon>
        <taxon>Parazoarcus</taxon>
    </lineage>
</organism>
<dbReference type="PROSITE" id="PS50110">
    <property type="entry name" value="RESPONSE_REGULATORY"/>
    <property type="match status" value="1"/>
</dbReference>
<evidence type="ECO:0000259" key="5">
    <source>
        <dbReference type="PROSITE" id="PS51832"/>
    </source>
</evidence>
<feature type="domain" description="HD" evidence="4">
    <location>
        <begin position="208"/>
        <end position="331"/>
    </location>
</feature>
<dbReference type="AlphaFoldDB" id="A0A323USJ6"/>
<dbReference type="SUPFAM" id="SSF109604">
    <property type="entry name" value="HD-domain/PDEase-like"/>
    <property type="match status" value="1"/>
</dbReference>
<dbReference type="SUPFAM" id="SSF52172">
    <property type="entry name" value="CheY-like"/>
    <property type="match status" value="1"/>
</dbReference>
<dbReference type="PROSITE" id="PS51832">
    <property type="entry name" value="HD_GYP"/>
    <property type="match status" value="1"/>
</dbReference>
<dbReference type="InterPro" id="IPR011006">
    <property type="entry name" value="CheY-like_superfamily"/>
</dbReference>
<dbReference type="InterPro" id="IPR001789">
    <property type="entry name" value="Sig_transdc_resp-reg_receiver"/>
</dbReference>
<evidence type="ECO:0000259" key="4">
    <source>
        <dbReference type="PROSITE" id="PS51831"/>
    </source>
</evidence>
<dbReference type="PANTHER" id="PTHR45228:SF8">
    <property type="entry name" value="TWO-COMPONENT RESPONSE REGULATOR-RELATED"/>
    <property type="match status" value="1"/>
</dbReference>
<dbReference type="PROSITE" id="PS51831">
    <property type="entry name" value="HD"/>
    <property type="match status" value="1"/>
</dbReference>
<dbReference type="GO" id="GO:0000160">
    <property type="term" value="P:phosphorelay signal transduction system"/>
    <property type="evidence" value="ECO:0007669"/>
    <property type="project" value="InterPro"/>
</dbReference>
<dbReference type="EMBL" id="QKOE01000015">
    <property type="protein sequence ID" value="PZA15357.1"/>
    <property type="molecule type" value="Genomic_DNA"/>
</dbReference>
<feature type="domain" description="HD-GYP" evidence="5">
    <location>
        <begin position="186"/>
        <end position="382"/>
    </location>
</feature>
<dbReference type="Pfam" id="PF00072">
    <property type="entry name" value="Response_reg"/>
    <property type="match status" value="1"/>
</dbReference>
<proteinExistence type="predicted"/>
<dbReference type="OrthoDB" id="9763857at2"/>
<dbReference type="Pfam" id="PF13487">
    <property type="entry name" value="HD_5"/>
    <property type="match status" value="1"/>
</dbReference>
<evidence type="ECO:0000313" key="7">
    <source>
        <dbReference type="Proteomes" id="UP000248259"/>
    </source>
</evidence>
<dbReference type="CDD" id="cd17569">
    <property type="entry name" value="REC_HupR-like"/>
    <property type="match status" value="1"/>
</dbReference>
<dbReference type="InterPro" id="IPR003607">
    <property type="entry name" value="HD/PDEase_dom"/>
</dbReference>
<keyword evidence="2" id="KW-0175">Coiled coil</keyword>
<evidence type="ECO:0000256" key="2">
    <source>
        <dbReference type="SAM" id="Coils"/>
    </source>
</evidence>
<evidence type="ECO:0000313" key="6">
    <source>
        <dbReference type="EMBL" id="PZA15357.1"/>
    </source>
</evidence>
<feature type="domain" description="Response regulatory" evidence="3">
    <location>
        <begin position="16"/>
        <end position="131"/>
    </location>
</feature>
<feature type="modified residue" description="4-aspartylphosphate" evidence="1">
    <location>
        <position position="65"/>
    </location>
</feature>
<dbReference type="Gene3D" id="3.40.50.2300">
    <property type="match status" value="1"/>
</dbReference>
<evidence type="ECO:0000259" key="3">
    <source>
        <dbReference type="PROSITE" id="PS50110"/>
    </source>
</evidence>
<dbReference type="GO" id="GO:0008081">
    <property type="term" value="F:phosphoric diester hydrolase activity"/>
    <property type="evidence" value="ECO:0007669"/>
    <property type="project" value="UniProtKB-ARBA"/>
</dbReference>
<accession>A0A323USJ6</accession>
<dbReference type="InterPro" id="IPR006674">
    <property type="entry name" value="HD_domain"/>
</dbReference>
<evidence type="ECO:0000256" key="1">
    <source>
        <dbReference type="PROSITE-ProRule" id="PRU00169"/>
    </source>
</evidence>
<dbReference type="PANTHER" id="PTHR45228">
    <property type="entry name" value="CYCLIC DI-GMP PHOSPHODIESTERASE TM_0186-RELATED"/>
    <property type="match status" value="1"/>
</dbReference>
<reference evidence="6 7" key="1">
    <citation type="submission" date="2018-06" db="EMBL/GenBank/DDBJ databases">
        <title>Azoarcus communis strain SWub3 genome.</title>
        <authorList>
            <person name="Zorraquino Salvo V."/>
            <person name="Toubiana D."/>
            <person name="Blumwald E."/>
        </authorList>
    </citation>
    <scope>NUCLEOTIDE SEQUENCE [LARGE SCALE GENOMIC DNA]</scope>
    <source>
        <strain evidence="6 7">SWub3</strain>
    </source>
</reference>
<protein>
    <submittedName>
        <fullName evidence="6">Two-component system response regulator</fullName>
    </submittedName>
</protein>
<name>A0A323USJ6_9RHOO</name>
<feature type="coiled-coil region" evidence="2">
    <location>
        <begin position="133"/>
        <end position="167"/>
    </location>
</feature>
<dbReference type="Gene3D" id="1.10.3210.10">
    <property type="entry name" value="Hypothetical protein af1432"/>
    <property type="match status" value="1"/>
</dbReference>
<sequence length="445" mass="48809">MPDASAASGSPSPSATLLLVDDEANILSSLRRLFRPLGYRLLTAESGEEALELLAAEPVDLIVSDMRMPGMNGAQLLAAAAERWPDTVRILLTGYADMSSTIEAINLGRIHRYVSKPWDDNELKLIVRDALDHRRLKLENQRMAQTISAQNEQLRQFNSELEATVERRTRELKTALAAADKAHQELRQAYTGTVRVFCELIEGRSDLLKGHGRRVADLSRSLARQLGISEAEQQTLILASMLHDMGKLGLPDELLVKPFSTLRAEERGAVMLHPSRAESLLMGITPLREAARIVRSHHEHFDGTGYPDGLAGLAIHRLARILAVANAYDALQLGTLVGRTLSPKDALEFIVSNRGKRYDPEVVDALVAVGVASPPEPARPVRRLRPAQLSKGMVLAEDLVHADGYLLLGRGFVVDDSIVDQLLRLEQSEGRAVIVVVRQQAADGV</sequence>
<dbReference type="CDD" id="cd00077">
    <property type="entry name" value="HDc"/>
    <property type="match status" value="1"/>
</dbReference>